<dbReference type="PROSITE" id="PS51257">
    <property type="entry name" value="PROKAR_LIPOPROTEIN"/>
    <property type="match status" value="1"/>
</dbReference>
<proteinExistence type="predicted"/>
<evidence type="ECO:0000256" key="2">
    <source>
        <dbReference type="SAM" id="SignalP"/>
    </source>
</evidence>
<evidence type="ECO:0000256" key="1">
    <source>
        <dbReference type="SAM" id="MobiDB-lite"/>
    </source>
</evidence>
<dbReference type="EMBL" id="HG529615">
    <property type="protein sequence ID" value="CDI54479.1"/>
    <property type="molecule type" value="Genomic_DNA"/>
</dbReference>
<keyword evidence="2" id="KW-0732">Signal</keyword>
<evidence type="ECO:0000313" key="3">
    <source>
        <dbReference type="EMBL" id="CDI54479.1"/>
    </source>
</evidence>
<accession>A0A077RB42</accession>
<protein>
    <submittedName>
        <fullName evidence="3">Uncharacterized protein</fullName>
    </submittedName>
</protein>
<organism evidence="3">
    <name type="scientific">Melanopsichium pennsylvanicum 4</name>
    <dbReference type="NCBI Taxonomy" id="1398559"/>
    <lineage>
        <taxon>Eukaryota</taxon>
        <taxon>Fungi</taxon>
        <taxon>Dikarya</taxon>
        <taxon>Basidiomycota</taxon>
        <taxon>Ustilaginomycotina</taxon>
        <taxon>Ustilaginomycetes</taxon>
        <taxon>Ustilaginales</taxon>
        <taxon>Ustilaginaceae</taxon>
        <taxon>Melanopsichium</taxon>
    </lineage>
</organism>
<name>A0A077RB42_9BASI</name>
<feature type="region of interest" description="Disordered" evidence="1">
    <location>
        <begin position="27"/>
        <end position="47"/>
    </location>
</feature>
<sequence length="366" mass="41549">MKTLRLLRFSVIAAAVAVFFTSCGRAASGGSGQASSSNSQGRRPYASDNVIRQRVQNYIGSLDVGRIARLRLSHDASPNRHPNPYVPFYKRRTPLFEIGTAVPTIEQALRDYGQVIILDPQSRTGSQITFNAEAGSLEWHRTLGDTGRMFDLYELDRNIHILHKHMWLPYWPDSPQQKPAPLPTRSLPHEGNVPILREGSDTLAHMLGAQRDGVWKFWHRRHGQPDVFIQLERGNNALVARKARQEETDAIDRTLQGYDTARTKWGEGTAGIIWGGRIHLRPVDGRVQPPTLAEHPRFDTDADRQQLIEALNWRNKYRLDGSDGQSYKATVQTRSPLQIEIEQLTSEGRRRGPISSFFRRLRLPRA</sequence>
<feature type="signal peptide" evidence="2">
    <location>
        <begin position="1"/>
        <end position="26"/>
    </location>
</feature>
<feature type="compositionally biased region" description="Low complexity" evidence="1">
    <location>
        <begin position="33"/>
        <end position="43"/>
    </location>
</feature>
<dbReference type="AlphaFoldDB" id="A0A077RB42"/>
<feature type="chain" id="PRO_5001722929" evidence="2">
    <location>
        <begin position="27"/>
        <end position="366"/>
    </location>
</feature>
<reference evidence="3" key="1">
    <citation type="journal article" date="2014" name="Genome Biol. Evol.">
        <title>Gene Loss Rather Than Gene Gain Is Associated with a Host Jump from Monocots to Dicots in the Smut Fungus Melanopsichium pennsylvanicum.</title>
        <authorList>
            <person name="Sharma R."/>
            <person name="Mishra B."/>
            <person name="Runge F."/>
            <person name="Thines M."/>
        </authorList>
    </citation>
    <scope>NUCLEOTIDE SEQUENCE</scope>
    <source>
        <strain evidence="3">4</strain>
    </source>
</reference>